<gene>
    <name evidence="1" type="ORF">QFC20_006592</name>
</gene>
<keyword evidence="2" id="KW-1185">Reference proteome</keyword>
<reference evidence="1" key="1">
    <citation type="submission" date="2023-04" db="EMBL/GenBank/DDBJ databases">
        <title>Draft Genome sequencing of Naganishia species isolated from polar environments using Oxford Nanopore Technology.</title>
        <authorList>
            <person name="Leo P."/>
            <person name="Venkateswaran K."/>
        </authorList>
    </citation>
    <scope>NUCLEOTIDE SEQUENCE</scope>
    <source>
        <strain evidence="1">MNA-CCFEE 5262</strain>
    </source>
</reference>
<evidence type="ECO:0000313" key="2">
    <source>
        <dbReference type="Proteomes" id="UP001230649"/>
    </source>
</evidence>
<comment type="caution">
    <text evidence="1">The sequence shown here is derived from an EMBL/GenBank/DDBJ whole genome shotgun (WGS) entry which is preliminary data.</text>
</comment>
<dbReference type="EMBL" id="JASBWS010000121">
    <property type="protein sequence ID" value="KAJ9095725.1"/>
    <property type="molecule type" value="Genomic_DNA"/>
</dbReference>
<evidence type="ECO:0000313" key="1">
    <source>
        <dbReference type="EMBL" id="KAJ9095725.1"/>
    </source>
</evidence>
<protein>
    <submittedName>
        <fullName evidence="1">Uncharacterized protein</fullName>
    </submittedName>
</protein>
<dbReference type="Proteomes" id="UP001230649">
    <property type="component" value="Unassembled WGS sequence"/>
</dbReference>
<proteinExistence type="predicted"/>
<name>A0ACC2V8N8_9TREE</name>
<sequence length="1507" mass="159798">MAAQFSMYPGHTVQPRAYPSTGPQEQTYYNRLFDVVDKEKLGVLPGDASITFLLTSSLPQRTLGEIWALCDPNNTGYLTRDGWWKACRLIGWAQKGENIREELVNKPGAFPRFEGHDVPPPPTTGIAPQMTGGTTGAPPLTPQDKTQYTRLFVSSSPVNGLLPAPAAQQIFLKSGLPTETLAQIWNLADTQQRGALDLPDFVLAMYFIQHSMAGSIKVLPVALPAGLYEQASGGRPRPPPLPTSPVTRQMTGTIPATSSPTPSIIARQMTGGVGIQPQRTGSYTASAPARQFSGSAFMSPSAASGAQWDIKPEEKQAADTFFDGLDSGKRGVIEGDVAVPFMLQSGLPEGTLAQIWDLADIRKEGKLNKDEFAVAMYLINKKLGGIDPPASLPASLIPPSLHGGEQQQQQQQSQTQRDLFDLFADSPPASAGPTQQTQTQAGNYFAAPVSVNTTGQGQKQLPGGTESFGTTTFGTDLMGDDEAPSPVVAQQPRAPPSRSASTIQPQATGPKPVRDYSAEVGNAKNSLDSTTRAVDALQKEKAELEQKESSSAAQLKEIELRLSSVRAQHDNETRIVDDLKRRTREQTESLTKLRSDLISKESELSALRAEKDETEQALLRDKEEVRTMGKRMKEVQEETDKLKTLLEKMKKEARQQRGMVAIAKKQVQTVEGGRDAVQREMDDVAAGKGMEESFEQPRGLDAPARIISPQSTGIASPGNVATAASIPLPATPQQALSPVATATIRLIDLDSAGAFAKAPQVNNTGAQAFPNAFAPQAEAQAPVEHASRDIQTTGEATQDDDELSTLQKATLGDGVVAATVGGLAGAAVASVGSAFGVGGEETHETHESQGQQADVAAGGDALHEIAQHVKDGNDEQLAPASGPDTSGTNTSGPDTLHEIAQHVNDGNDDQLAPASGADIPGTNNSGADTLHEIAQNVKDDTASEHSQTKSSDQEWQFQTRATEFDDYAKAPSLQSEEAQPEDPFGIIEDPFGMPATASSGGFVTAQADNSKSTFDDQFESNFYQGFADDFGKAPGSSHAPADFGSSADFGNVTSPTADMHLAPASEPKSEFDSAFAKAEKPVSAIPPQLRGLAMPQMAERTDSTRAVAPSSSVGTPLSEFAPSTPRSIDTAFVSDDIRPAAQASAFDQDRQGTPVASPAQRNFDAESSDEEDEGPEDLDRSRSPFSGAQYNAQPISSPTNDAHAQYSEQPMSPPTENVITSPASNPVPALANLGLGAPLDETHDSSTRQVFPQSTESPFATTTSIEKRRDPPPPPPARASGSQSGNPFASFAAAPVPASTSISQAPFTSSPQQAKPTSSFDDDFDFENLPSAQVAHGQANAPVETKRSAVDFDDEFDDFNNDFEEIRPVSQQPPQTNNVALASAAPQLPGFDDNFGLSKPVAAPAQSQRNAEKGFGFDDDFESAFTPAPQASQQGAFAPPPGPPPAQSQGARPNLPARQSVSANKAQPDDLDDVKKLCNMGFDRTLVIEALEANSYDFSKTLNVLLT</sequence>
<organism evidence="1 2">
    <name type="scientific">Naganishia adeliensis</name>
    <dbReference type="NCBI Taxonomy" id="92952"/>
    <lineage>
        <taxon>Eukaryota</taxon>
        <taxon>Fungi</taxon>
        <taxon>Dikarya</taxon>
        <taxon>Basidiomycota</taxon>
        <taxon>Agaricomycotina</taxon>
        <taxon>Tremellomycetes</taxon>
        <taxon>Filobasidiales</taxon>
        <taxon>Filobasidiaceae</taxon>
        <taxon>Naganishia</taxon>
    </lineage>
</organism>
<accession>A0ACC2V8N8</accession>